<protein>
    <submittedName>
        <fullName evidence="2">YybS family protein</fullName>
    </submittedName>
</protein>
<keyword evidence="1" id="KW-0812">Transmembrane</keyword>
<feature type="transmembrane region" description="Helical" evidence="1">
    <location>
        <begin position="58"/>
        <end position="91"/>
    </location>
</feature>
<dbReference type="Gene3D" id="1.10.1760.20">
    <property type="match status" value="1"/>
</dbReference>
<dbReference type="Pfam" id="PF09991">
    <property type="entry name" value="DUF2232"/>
    <property type="match status" value="1"/>
</dbReference>
<proteinExistence type="predicted"/>
<feature type="transmembrane region" description="Helical" evidence="1">
    <location>
        <begin position="103"/>
        <end position="128"/>
    </location>
</feature>
<organism evidence="2 3">
    <name type="scientific">Thalassobacillus hwangdonensis</name>
    <dbReference type="NCBI Taxonomy" id="546108"/>
    <lineage>
        <taxon>Bacteria</taxon>
        <taxon>Bacillati</taxon>
        <taxon>Bacillota</taxon>
        <taxon>Bacilli</taxon>
        <taxon>Bacillales</taxon>
        <taxon>Bacillaceae</taxon>
        <taxon>Thalassobacillus</taxon>
    </lineage>
</organism>
<evidence type="ECO:0000313" key="2">
    <source>
        <dbReference type="EMBL" id="MFD1019431.1"/>
    </source>
</evidence>
<dbReference type="RefSeq" id="WP_386059302.1">
    <property type="nucleotide sequence ID" value="NZ_JBHTKL010000005.1"/>
</dbReference>
<name>A0ABW3L231_9BACI</name>
<accession>A0ABW3L231</accession>
<keyword evidence="3" id="KW-1185">Reference proteome</keyword>
<evidence type="ECO:0000256" key="1">
    <source>
        <dbReference type="SAM" id="Phobius"/>
    </source>
</evidence>
<feature type="transmembrane region" description="Helical" evidence="1">
    <location>
        <begin position="279"/>
        <end position="302"/>
    </location>
</feature>
<feature type="transmembrane region" description="Helical" evidence="1">
    <location>
        <begin position="213"/>
        <end position="229"/>
    </location>
</feature>
<dbReference type="InterPro" id="IPR018710">
    <property type="entry name" value="DUF2232"/>
</dbReference>
<reference evidence="3" key="1">
    <citation type="journal article" date="2019" name="Int. J. Syst. Evol. Microbiol.">
        <title>The Global Catalogue of Microorganisms (GCM) 10K type strain sequencing project: providing services to taxonomists for standard genome sequencing and annotation.</title>
        <authorList>
            <consortium name="The Broad Institute Genomics Platform"/>
            <consortium name="The Broad Institute Genome Sequencing Center for Infectious Disease"/>
            <person name="Wu L."/>
            <person name="Ma J."/>
        </authorList>
    </citation>
    <scope>NUCLEOTIDE SEQUENCE [LARGE SCALE GENOMIC DNA]</scope>
    <source>
        <strain evidence="3">CCUG 56607</strain>
    </source>
</reference>
<gene>
    <name evidence="2" type="ORF">ACFQ2J_09640</name>
</gene>
<evidence type="ECO:0000313" key="3">
    <source>
        <dbReference type="Proteomes" id="UP001596990"/>
    </source>
</evidence>
<dbReference type="PANTHER" id="PTHR41324">
    <property type="entry name" value="MEMBRANE PROTEIN-RELATED"/>
    <property type="match status" value="1"/>
</dbReference>
<feature type="transmembrane region" description="Helical" evidence="1">
    <location>
        <begin position="172"/>
        <end position="192"/>
    </location>
</feature>
<feature type="transmembrane region" description="Helical" evidence="1">
    <location>
        <begin position="241"/>
        <end position="267"/>
    </location>
</feature>
<dbReference type="PANTHER" id="PTHR41324:SF1">
    <property type="entry name" value="DUF2232 DOMAIN-CONTAINING PROTEIN"/>
    <property type="match status" value="1"/>
</dbReference>
<comment type="caution">
    <text evidence="2">The sequence shown here is derived from an EMBL/GenBank/DDBJ whole genome shotgun (WGS) entry which is preliminary data.</text>
</comment>
<feature type="transmembrane region" description="Helical" evidence="1">
    <location>
        <begin position="12"/>
        <end position="38"/>
    </location>
</feature>
<keyword evidence="1" id="KW-0472">Membrane</keyword>
<dbReference type="EMBL" id="JBHTKL010000005">
    <property type="protein sequence ID" value="MFD1019431.1"/>
    <property type="molecule type" value="Genomic_DNA"/>
</dbReference>
<keyword evidence="1" id="KW-1133">Transmembrane helix</keyword>
<sequence>MKDSRQITQGALMIGIYLIVLLMNIFIPYIGIVLFFALPLPFIVYSYRHGLKPGLIMLVAATILGSLFGTVFSLPLTLMVGIGGLCIGTALHRKRSPYETWAIGSVGFIIGLVLVFLLTQVLFGVNWIEEVKTMMDESFMITENIMQQMPGDTEEVGQQIDAMKEQINRFPIYLPSIFALMGIFFALISQWVGYKAINRLENKRLGFTKFRNFQLPVSLLWYYFIAMLLEMATNNQQDGTLYLAATNVFTLTGVLIALQGIAFLFYYVHAKGKSKALPITAIVLTVLIPDLGLYLVRILGIIDIGFSLRNRLKETK</sequence>
<dbReference type="Proteomes" id="UP001596990">
    <property type="component" value="Unassembled WGS sequence"/>
</dbReference>